<gene>
    <name evidence="4" type="ORF">Vbra_11483</name>
</gene>
<feature type="region of interest" description="Disordered" evidence="3">
    <location>
        <begin position="239"/>
        <end position="271"/>
    </location>
</feature>
<dbReference type="STRING" id="1169540.A0A0G4EDU5"/>
<dbReference type="Pfam" id="PF13812">
    <property type="entry name" value="PPR_3"/>
    <property type="match status" value="2"/>
</dbReference>
<dbReference type="Pfam" id="PF13041">
    <property type="entry name" value="PPR_2"/>
    <property type="match status" value="3"/>
</dbReference>
<dbReference type="VEuPathDB" id="CryptoDB:Vbra_11483"/>
<protein>
    <recommendedName>
        <fullName evidence="6">Pentacotripeptide-repeat region of PRORP domain-containing protein</fullName>
    </recommendedName>
</protein>
<feature type="repeat" description="PPR" evidence="2">
    <location>
        <begin position="476"/>
        <end position="510"/>
    </location>
</feature>
<feature type="repeat" description="PPR" evidence="2">
    <location>
        <begin position="440"/>
        <end position="474"/>
    </location>
</feature>
<dbReference type="AlphaFoldDB" id="A0A0G4EDU5"/>
<organism evidence="4 5">
    <name type="scientific">Vitrella brassicaformis (strain CCMP3155)</name>
    <dbReference type="NCBI Taxonomy" id="1169540"/>
    <lineage>
        <taxon>Eukaryota</taxon>
        <taxon>Sar</taxon>
        <taxon>Alveolata</taxon>
        <taxon>Colpodellida</taxon>
        <taxon>Vitrellaceae</taxon>
        <taxon>Vitrella</taxon>
    </lineage>
</organism>
<dbReference type="PROSITE" id="PS51375">
    <property type="entry name" value="PPR"/>
    <property type="match status" value="5"/>
</dbReference>
<sequence length="858" mass="98034">MRKIRQFDATPVTADKLAVRPSDMKGLLPAYYGSDAVKGRAVSTPRDEMQLMAMRRRQMRRLKKRPAAALPRKHWMFVKSGEPMKSEDLSQTAASIFKEDDGDLEAKLKEVRDKRLGIKADAYDDTAPFWAREEKQRNPDWTISDTLPSHSTPTIPAPASDALPPGDNHHHQQQQVDPTQSIAATPPGARPTAPPFVDIDERVREEGDGGAGEKSEGGGVMTKIGGRRLHLGPERFVNRVLDTQPQTEAEREQKALQRQNRPQHEESLPNAGQSLIRQLKEKARSFEQYGVDPDMVDSLKANLQYYPGIERQQRKAEMMEFSRSFEEILEEGRASVDNCNAMIKAAAMKGDVDMCLSIHDKMKLHGFDPNADTYVGLIQAATVKKNAAMARLFYLRMRSQLITPTEKVYAALINAHVQEGDLTAGFALLRKMEDEGLKPNVIVYTTLIDGLVDQNKIDKAWRVFHDIRTWKLIDPDEVLFTVMIKACARRREAEKAINLLDDMRAMGQYPTDVTYTELIHACSRRADFFQKAFDFYNQMQAEDMPVGVQVFEHLLGACASKGDVKKAKEVVKQMGRREIPMTQWMYHQLISVFATAMRLPKVSDNERLCNLRYAWSVVQDMRRKELPIDTHSLNAVMQVYINGGFAQYAIDMLQQFAHFKCEPDATTYFALLRTLGKDLKDPGRFFALWDYMRENSKVVPNQAMLHLALDTAMTSRSAARTVKVLQEMYQLKVYPTAQLTDRLAKVGRKITEIHRMVALFIKLQKEDVWTKRKNETAVMLSKIDEHELRLFQEGQHYSQLGPKLSPEDEVRKKFFKSRERLYGKRKWLPLGEYIQAKQKGGEHYAERKDRPKPVLVTG</sequence>
<dbReference type="PANTHER" id="PTHR47447">
    <property type="entry name" value="OS03G0856100 PROTEIN"/>
    <property type="match status" value="1"/>
</dbReference>
<evidence type="ECO:0000313" key="4">
    <source>
        <dbReference type="EMBL" id="CEL94120.1"/>
    </source>
</evidence>
<dbReference type="NCBIfam" id="TIGR00756">
    <property type="entry name" value="PPR"/>
    <property type="match status" value="5"/>
</dbReference>
<evidence type="ECO:0000256" key="1">
    <source>
        <dbReference type="ARBA" id="ARBA00022737"/>
    </source>
</evidence>
<keyword evidence="1" id="KW-0677">Repeat</keyword>
<dbReference type="Proteomes" id="UP000041254">
    <property type="component" value="Unassembled WGS sequence"/>
</dbReference>
<proteinExistence type="predicted"/>
<feature type="repeat" description="PPR" evidence="2">
    <location>
        <begin position="405"/>
        <end position="439"/>
    </location>
</feature>
<dbReference type="OrthoDB" id="185373at2759"/>
<feature type="compositionally biased region" description="Polar residues" evidence="3">
    <location>
        <begin position="139"/>
        <end position="154"/>
    </location>
</feature>
<dbReference type="Gene3D" id="1.25.40.10">
    <property type="entry name" value="Tetratricopeptide repeat domain"/>
    <property type="match status" value="3"/>
</dbReference>
<feature type="region of interest" description="Disordered" evidence="3">
    <location>
        <begin position="129"/>
        <end position="198"/>
    </location>
</feature>
<dbReference type="EMBL" id="CDMY01000206">
    <property type="protein sequence ID" value="CEL94120.1"/>
    <property type="molecule type" value="Genomic_DNA"/>
</dbReference>
<feature type="compositionally biased region" description="Basic and acidic residues" evidence="3">
    <location>
        <begin position="839"/>
        <end position="852"/>
    </location>
</feature>
<feature type="repeat" description="PPR" evidence="2">
    <location>
        <begin position="335"/>
        <end position="369"/>
    </location>
</feature>
<reference evidence="4 5" key="1">
    <citation type="submission" date="2014-11" db="EMBL/GenBank/DDBJ databases">
        <authorList>
            <person name="Zhu J."/>
            <person name="Qi W."/>
            <person name="Song R."/>
        </authorList>
    </citation>
    <scope>NUCLEOTIDE SEQUENCE [LARGE SCALE GENOMIC DNA]</scope>
</reference>
<evidence type="ECO:0008006" key="6">
    <source>
        <dbReference type="Google" id="ProtNLM"/>
    </source>
</evidence>
<dbReference type="PANTHER" id="PTHR47447:SF17">
    <property type="entry name" value="OS12G0638900 PROTEIN"/>
    <property type="match status" value="1"/>
</dbReference>
<feature type="compositionally biased region" description="Polar residues" evidence="3">
    <location>
        <begin position="173"/>
        <end position="182"/>
    </location>
</feature>
<dbReference type="InterPro" id="IPR011990">
    <property type="entry name" value="TPR-like_helical_dom_sf"/>
</dbReference>
<feature type="region of interest" description="Disordered" evidence="3">
    <location>
        <begin position="839"/>
        <end position="858"/>
    </location>
</feature>
<dbReference type="OMA" id="CAMLEEM"/>
<dbReference type="InterPro" id="IPR002885">
    <property type="entry name" value="PPR_rpt"/>
</dbReference>
<dbReference type="InParanoid" id="A0A0G4EDU5"/>
<evidence type="ECO:0000256" key="3">
    <source>
        <dbReference type="SAM" id="MobiDB-lite"/>
    </source>
</evidence>
<keyword evidence="5" id="KW-1185">Reference proteome</keyword>
<name>A0A0G4EDU5_VITBC</name>
<evidence type="ECO:0000313" key="5">
    <source>
        <dbReference type="Proteomes" id="UP000041254"/>
    </source>
</evidence>
<evidence type="ECO:0000256" key="2">
    <source>
        <dbReference type="PROSITE-ProRule" id="PRU00708"/>
    </source>
</evidence>
<dbReference type="FunCoup" id="A0A0G4EDU5">
    <property type="interactions" value="15"/>
</dbReference>
<dbReference type="PhylomeDB" id="A0A0G4EDU5"/>
<feature type="repeat" description="PPR" evidence="2">
    <location>
        <begin position="511"/>
        <end position="546"/>
    </location>
</feature>
<accession>A0A0G4EDU5</accession>